<accession>A0A5B7E9R1</accession>
<gene>
    <name evidence="2" type="ORF">E2C01_022897</name>
</gene>
<feature type="compositionally biased region" description="Basic residues" evidence="1">
    <location>
        <begin position="7"/>
        <end position="22"/>
    </location>
</feature>
<evidence type="ECO:0000313" key="2">
    <source>
        <dbReference type="EMBL" id="MPC29653.1"/>
    </source>
</evidence>
<evidence type="ECO:0000256" key="1">
    <source>
        <dbReference type="SAM" id="MobiDB-lite"/>
    </source>
</evidence>
<feature type="region of interest" description="Disordered" evidence="1">
    <location>
        <begin position="1"/>
        <end position="26"/>
    </location>
</feature>
<dbReference type="AlphaFoldDB" id="A0A5B7E9R1"/>
<proteinExistence type="predicted"/>
<comment type="caution">
    <text evidence="2">The sequence shown here is derived from an EMBL/GenBank/DDBJ whole genome shotgun (WGS) entry which is preliminary data.</text>
</comment>
<reference evidence="2 3" key="1">
    <citation type="submission" date="2019-05" db="EMBL/GenBank/DDBJ databases">
        <title>Another draft genome of Portunus trituberculatus and its Hox gene families provides insights of decapod evolution.</title>
        <authorList>
            <person name="Jeong J.-H."/>
            <person name="Song I."/>
            <person name="Kim S."/>
            <person name="Choi T."/>
            <person name="Kim D."/>
            <person name="Ryu S."/>
            <person name="Kim W."/>
        </authorList>
    </citation>
    <scope>NUCLEOTIDE SEQUENCE [LARGE SCALE GENOMIC DNA]</scope>
    <source>
        <tissue evidence="2">Muscle</tissue>
    </source>
</reference>
<evidence type="ECO:0000313" key="3">
    <source>
        <dbReference type="Proteomes" id="UP000324222"/>
    </source>
</evidence>
<name>A0A5B7E9R1_PORTR</name>
<sequence length="134" mass="14996">MEEKKKNKEKKGKNQKKGRVKEKKNNSGHFCVLPNSRKIPSHGTLICHIVHIASKISGQVIFPSIAWMTDVPLGLPPLCYRLQSPASCLLLSHTSLLNSRNCQTVSVFGLFLTDRHSFWCENAHSRESQSASVV</sequence>
<protein>
    <submittedName>
        <fullName evidence="2">Uncharacterized protein</fullName>
    </submittedName>
</protein>
<keyword evidence="3" id="KW-1185">Reference proteome</keyword>
<dbReference type="EMBL" id="VSRR010002111">
    <property type="protein sequence ID" value="MPC29653.1"/>
    <property type="molecule type" value="Genomic_DNA"/>
</dbReference>
<organism evidence="2 3">
    <name type="scientific">Portunus trituberculatus</name>
    <name type="common">Swimming crab</name>
    <name type="synonym">Neptunus trituberculatus</name>
    <dbReference type="NCBI Taxonomy" id="210409"/>
    <lineage>
        <taxon>Eukaryota</taxon>
        <taxon>Metazoa</taxon>
        <taxon>Ecdysozoa</taxon>
        <taxon>Arthropoda</taxon>
        <taxon>Crustacea</taxon>
        <taxon>Multicrustacea</taxon>
        <taxon>Malacostraca</taxon>
        <taxon>Eumalacostraca</taxon>
        <taxon>Eucarida</taxon>
        <taxon>Decapoda</taxon>
        <taxon>Pleocyemata</taxon>
        <taxon>Brachyura</taxon>
        <taxon>Eubrachyura</taxon>
        <taxon>Portunoidea</taxon>
        <taxon>Portunidae</taxon>
        <taxon>Portuninae</taxon>
        <taxon>Portunus</taxon>
    </lineage>
</organism>
<dbReference type="Proteomes" id="UP000324222">
    <property type="component" value="Unassembled WGS sequence"/>
</dbReference>